<dbReference type="RefSeq" id="WP_187080673.1">
    <property type="nucleotide sequence ID" value="NZ_JACORU010000002.1"/>
</dbReference>
<evidence type="ECO:0000256" key="2">
    <source>
        <dbReference type="ARBA" id="ARBA00022723"/>
    </source>
</evidence>
<comment type="cofactor">
    <cofactor evidence="5">
        <name>Fe(2+)</name>
        <dbReference type="ChEBI" id="CHEBI:29033"/>
    </cofactor>
    <text evidence="5">Binds 1 Fe(2+) ion per subunit.</text>
</comment>
<keyword evidence="2 5" id="KW-0479">Metal-binding</keyword>
<organism evidence="6 7">
    <name type="scientific">Ramlibacter albus</name>
    <dbReference type="NCBI Taxonomy" id="2079448"/>
    <lineage>
        <taxon>Bacteria</taxon>
        <taxon>Pseudomonadati</taxon>
        <taxon>Pseudomonadota</taxon>
        <taxon>Betaproteobacteria</taxon>
        <taxon>Burkholderiales</taxon>
        <taxon>Comamonadaceae</taxon>
        <taxon>Ramlibacter</taxon>
    </lineage>
</organism>
<dbReference type="SUPFAM" id="SSF50998">
    <property type="entry name" value="Quinoprotein alcohol dehydrogenase-like"/>
    <property type="match status" value="1"/>
</dbReference>
<dbReference type="InterPro" id="IPR004294">
    <property type="entry name" value="Carotenoid_Oase"/>
</dbReference>
<proteinExistence type="inferred from homology"/>
<dbReference type="InterPro" id="IPR011047">
    <property type="entry name" value="Quinoprotein_ADH-like_sf"/>
</dbReference>
<dbReference type="Proteomes" id="UP000596827">
    <property type="component" value="Unassembled WGS sequence"/>
</dbReference>
<dbReference type="Pfam" id="PF03055">
    <property type="entry name" value="RPE65"/>
    <property type="match status" value="1"/>
</dbReference>
<keyword evidence="3" id="KW-0560">Oxidoreductase</keyword>
<evidence type="ECO:0000256" key="4">
    <source>
        <dbReference type="ARBA" id="ARBA00023004"/>
    </source>
</evidence>
<sequence length="476" mass="52196">MTAITPSETRAVAAPGRLRGYHSGAREIDEASVEVRGELPGWLRGGLLLNGPALWDLPEGGYKHWFDGLAMMHRVSIDANGVRYRSRFQQTADYRASVAARKPALPGFATPDPLGFFGRIGKERITDNTAVAMARIGGQWVAQTETPFVTAFDPVTLETQGHVNFTDKEKLHLMSAHGINDADGNYWNVGVELGPKCTYKVFRVRPGSLQREVVGRWTVPKSGYLHALALTPTHVLVWETALRAQPLKFIFTGNSYIDNFTWTPEAGSRIVAVSRADGSIRSWDVPPMVAFHAVQAYDDGTDIVLELCNTEPSIFGMLTLERLRGGKPLDVVASIARYRLQAGKGSAEPEVFVPDVDLPMVHGAYWTNKRARYAWLAGADPQRRNPSLDRTVKVDLDAKQVCGTYQRPNAAQLEPLFVDWPGSTEEEDGVLLVPTLADDDTGSVVAVVDPASMQARATLHLPQVVPFGFHAAWDAA</sequence>
<evidence type="ECO:0000313" key="6">
    <source>
        <dbReference type="EMBL" id="MBC5764195.1"/>
    </source>
</evidence>
<dbReference type="EMBL" id="JACORU010000002">
    <property type="protein sequence ID" value="MBC5764195.1"/>
    <property type="molecule type" value="Genomic_DNA"/>
</dbReference>
<feature type="binding site" evidence="5">
    <location>
        <position position="470"/>
    </location>
    <ligand>
        <name>Fe cation</name>
        <dbReference type="ChEBI" id="CHEBI:24875"/>
        <note>catalytic</note>
    </ligand>
</feature>
<protein>
    <submittedName>
        <fullName evidence="6">Carotenoid oxygenase family protein</fullName>
    </submittedName>
</protein>
<keyword evidence="4 5" id="KW-0408">Iron</keyword>
<dbReference type="GO" id="GO:0010436">
    <property type="term" value="F:carotenoid dioxygenase activity"/>
    <property type="evidence" value="ECO:0007669"/>
    <property type="project" value="TreeGrafter"/>
</dbReference>
<evidence type="ECO:0000256" key="1">
    <source>
        <dbReference type="ARBA" id="ARBA00006787"/>
    </source>
</evidence>
<comment type="similarity">
    <text evidence="1">Belongs to the carotenoid oxygenase family.</text>
</comment>
<dbReference type="PANTHER" id="PTHR10543">
    <property type="entry name" value="BETA-CAROTENE DIOXYGENASE"/>
    <property type="match status" value="1"/>
</dbReference>
<dbReference type="PANTHER" id="PTHR10543:SF24">
    <property type="entry name" value="CAROTENOID ISOMEROOXYGENASE"/>
    <property type="match status" value="1"/>
</dbReference>
<gene>
    <name evidence="6" type="ORF">H8R02_07030</name>
</gene>
<evidence type="ECO:0000313" key="7">
    <source>
        <dbReference type="Proteomes" id="UP000596827"/>
    </source>
</evidence>
<reference evidence="6" key="1">
    <citation type="submission" date="2020-08" db="EMBL/GenBank/DDBJ databases">
        <title>Ramlibacter sp. GTP1 16S ribosomal RNA gene genome sequencing and assembly.</title>
        <authorList>
            <person name="Kang M."/>
        </authorList>
    </citation>
    <scope>NUCLEOTIDE SEQUENCE</scope>
    <source>
        <strain evidence="6">GTP1</strain>
    </source>
</reference>
<dbReference type="GO" id="GO:0046872">
    <property type="term" value="F:metal ion binding"/>
    <property type="evidence" value="ECO:0007669"/>
    <property type="project" value="UniProtKB-KW"/>
</dbReference>
<name>A0A923S1E3_9BURK</name>
<evidence type="ECO:0000256" key="3">
    <source>
        <dbReference type="ARBA" id="ARBA00023002"/>
    </source>
</evidence>
<accession>A0A923S1E3</accession>
<feature type="binding site" evidence="5">
    <location>
        <position position="226"/>
    </location>
    <ligand>
        <name>Fe cation</name>
        <dbReference type="ChEBI" id="CHEBI:24875"/>
        <note>catalytic</note>
    </ligand>
</feature>
<feature type="binding site" evidence="5">
    <location>
        <position position="177"/>
    </location>
    <ligand>
        <name>Fe cation</name>
        <dbReference type="ChEBI" id="CHEBI:24875"/>
        <note>catalytic</note>
    </ligand>
</feature>
<evidence type="ECO:0000256" key="5">
    <source>
        <dbReference type="PIRSR" id="PIRSR604294-1"/>
    </source>
</evidence>
<dbReference type="GO" id="GO:0016121">
    <property type="term" value="P:carotene catabolic process"/>
    <property type="evidence" value="ECO:0007669"/>
    <property type="project" value="TreeGrafter"/>
</dbReference>
<dbReference type="AlphaFoldDB" id="A0A923S1E3"/>
<keyword evidence="7" id="KW-1185">Reference proteome</keyword>
<comment type="caution">
    <text evidence="6">The sequence shown here is derived from an EMBL/GenBank/DDBJ whole genome shotgun (WGS) entry which is preliminary data.</text>
</comment>
<feature type="binding site" evidence="5">
    <location>
        <position position="292"/>
    </location>
    <ligand>
        <name>Fe cation</name>
        <dbReference type="ChEBI" id="CHEBI:24875"/>
        <note>catalytic</note>
    </ligand>
</feature>